<dbReference type="GeneID" id="78227338"/>
<evidence type="ECO:0000313" key="2">
    <source>
        <dbReference type="Proteomes" id="UP000321287"/>
    </source>
</evidence>
<keyword evidence="2" id="KW-1185">Reference proteome</keyword>
<gene>
    <name evidence="1" type="ORF">ABO01nite_00030</name>
</gene>
<reference evidence="1 2" key="1">
    <citation type="submission" date="2019-07" db="EMBL/GenBank/DDBJ databases">
        <title>Whole genome shotgun sequence of Asaia bogorensis NBRC 16594.</title>
        <authorList>
            <person name="Hosoyama A."/>
            <person name="Uohara A."/>
            <person name="Ohji S."/>
            <person name="Ichikawa N."/>
        </authorList>
    </citation>
    <scope>NUCLEOTIDE SEQUENCE [LARGE SCALE GENOMIC DNA]</scope>
    <source>
        <strain evidence="1 2">NBRC 16594</strain>
    </source>
</reference>
<sequence length="120" mass="13147">MNAMHPGLRAYKAVAETSLSGREAEVVAFTMMIEELQNAEADASLRAKALDRHQKLWSLIMKANIIDSGHTPDDERALIVNLADKAQKYGIQAILNEELTLFPLIDISRDVLDGLTGVTG</sequence>
<dbReference type="KEGG" id="abg:Asbog_02324"/>
<dbReference type="Pfam" id="PF07309">
    <property type="entry name" value="FlaF"/>
    <property type="match status" value="1"/>
</dbReference>
<name>A0AAN4QZQ4_9PROT</name>
<dbReference type="Proteomes" id="UP000321287">
    <property type="component" value="Unassembled WGS sequence"/>
</dbReference>
<dbReference type="InterPro" id="IPR010845">
    <property type="entry name" value="FlaF"/>
</dbReference>
<proteinExistence type="predicted"/>
<protein>
    <recommendedName>
        <fullName evidence="3">Flagellin assembly protein</fullName>
    </recommendedName>
</protein>
<comment type="caution">
    <text evidence="1">The sequence shown here is derived from an EMBL/GenBank/DDBJ whole genome shotgun (WGS) entry which is preliminary data.</text>
</comment>
<organism evidence="1 2">
    <name type="scientific">Asaia bogorensis NBRC 16594</name>
    <dbReference type="NCBI Taxonomy" id="1231624"/>
    <lineage>
        <taxon>Bacteria</taxon>
        <taxon>Pseudomonadati</taxon>
        <taxon>Pseudomonadota</taxon>
        <taxon>Alphaproteobacteria</taxon>
        <taxon>Acetobacterales</taxon>
        <taxon>Acetobacteraceae</taxon>
        <taxon>Asaia</taxon>
    </lineage>
</organism>
<accession>A0AAN4QZQ4</accession>
<dbReference type="GO" id="GO:0044781">
    <property type="term" value="P:bacterial-type flagellum organization"/>
    <property type="evidence" value="ECO:0007669"/>
    <property type="project" value="InterPro"/>
</dbReference>
<dbReference type="AlphaFoldDB" id="A0AAN4QZQ4"/>
<evidence type="ECO:0000313" key="1">
    <source>
        <dbReference type="EMBL" id="GEL51996.1"/>
    </source>
</evidence>
<evidence type="ECO:0008006" key="3">
    <source>
        <dbReference type="Google" id="ProtNLM"/>
    </source>
</evidence>
<dbReference type="EMBL" id="BJVS01000001">
    <property type="protein sequence ID" value="GEL51996.1"/>
    <property type="molecule type" value="Genomic_DNA"/>
</dbReference>
<dbReference type="RefSeq" id="WP_231944573.1">
    <property type="nucleotide sequence ID" value="NZ_AP014690.1"/>
</dbReference>